<dbReference type="PANTHER" id="PTHR24089">
    <property type="entry name" value="SOLUTE CARRIER FAMILY 25"/>
    <property type="match status" value="1"/>
</dbReference>
<dbReference type="InterPro" id="IPR023395">
    <property type="entry name" value="MCP_dom_sf"/>
</dbReference>
<name>A0A553NCH1_TIGCA</name>
<keyword evidence="6" id="KW-0999">Mitochondrion inner membrane</keyword>
<dbReference type="OMA" id="TRTNNMC"/>
<dbReference type="Gene3D" id="1.50.40.10">
    <property type="entry name" value="Mitochondrial carrier domain"/>
    <property type="match status" value="1"/>
</dbReference>
<keyword evidence="4 10" id="KW-0812">Transmembrane</keyword>
<comment type="subcellular location">
    <subcellularLocation>
        <location evidence="1">Mitochondrion inner membrane</location>
        <topology evidence="1">Multi-pass membrane protein</topology>
    </subcellularLocation>
</comment>
<evidence type="ECO:0000256" key="10">
    <source>
        <dbReference type="PROSITE-ProRule" id="PRU00282"/>
    </source>
</evidence>
<comment type="similarity">
    <text evidence="2 11">Belongs to the mitochondrial carrier (TC 2.A.29) family.</text>
</comment>
<dbReference type="FunFam" id="1.50.40.10:FF:000003">
    <property type="entry name" value="Putative calcium-binding mitochondrial carrier protein scamc-2"/>
    <property type="match status" value="1"/>
</dbReference>
<dbReference type="GO" id="GO:0055085">
    <property type="term" value="P:transmembrane transport"/>
    <property type="evidence" value="ECO:0007669"/>
    <property type="project" value="InterPro"/>
</dbReference>
<evidence type="ECO:0000256" key="8">
    <source>
        <dbReference type="ARBA" id="ARBA00023128"/>
    </source>
</evidence>
<evidence type="ECO:0000256" key="5">
    <source>
        <dbReference type="ARBA" id="ARBA00022737"/>
    </source>
</evidence>
<evidence type="ECO:0000256" key="3">
    <source>
        <dbReference type="ARBA" id="ARBA00022448"/>
    </source>
</evidence>
<dbReference type="SUPFAM" id="SSF103506">
    <property type="entry name" value="Mitochondrial carrier"/>
    <property type="match status" value="1"/>
</dbReference>
<dbReference type="EMBL" id="VCGU01000458">
    <property type="protein sequence ID" value="TRY63098.1"/>
    <property type="molecule type" value="Genomic_DNA"/>
</dbReference>
<evidence type="ECO:0000256" key="4">
    <source>
        <dbReference type="ARBA" id="ARBA00022692"/>
    </source>
</evidence>
<organism evidence="12 13">
    <name type="scientific">Tigriopus californicus</name>
    <name type="common">Marine copepod</name>
    <dbReference type="NCBI Taxonomy" id="6832"/>
    <lineage>
        <taxon>Eukaryota</taxon>
        <taxon>Metazoa</taxon>
        <taxon>Ecdysozoa</taxon>
        <taxon>Arthropoda</taxon>
        <taxon>Crustacea</taxon>
        <taxon>Multicrustacea</taxon>
        <taxon>Hexanauplia</taxon>
        <taxon>Copepoda</taxon>
        <taxon>Harpacticoida</taxon>
        <taxon>Harpacticidae</taxon>
        <taxon>Tigriopus</taxon>
    </lineage>
</organism>
<keyword evidence="3 11" id="KW-0813">Transport</keyword>
<evidence type="ECO:0000313" key="13">
    <source>
        <dbReference type="Proteomes" id="UP000318571"/>
    </source>
</evidence>
<protein>
    <recommendedName>
        <fullName evidence="14">EF-hand domain-containing protein</fullName>
    </recommendedName>
</protein>
<evidence type="ECO:0000313" key="12">
    <source>
        <dbReference type="EMBL" id="TRY63098.1"/>
    </source>
</evidence>
<gene>
    <name evidence="12" type="ORF">TCAL_07966</name>
</gene>
<reference evidence="12 13" key="1">
    <citation type="journal article" date="2018" name="Nat. Ecol. Evol.">
        <title>Genomic signatures of mitonuclear coevolution across populations of Tigriopus californicus.</title>
        <authorList>
            <person name="Barreto F.S."/>
            <person name="Watson E.T."/>
            <person name="Lima T.G."/>
            <person name="Willett C.S."/>
            <person name="Edmands S."/>
            <person name="Li W."/>
            <person name="Burton R.S."/>
        </authorList>
    </citation>
    <scope>NUCLEOTIDE SEQUENCE [LARGE SCALE GENOMIC DNA]</scope>
    <source>
        <strain evidence="12 13">San Diego</strain>
    </source>
</reference>
<keyword evidence="9 10" id="KW-0472">Membrane</keyword>
<dbReference type="Pfam" id="PF00153">
    <property type="entry name" value="Mito_carr"/>
    <property type="match status" value="3"/>
</dbReference>
<evidence type="ECO:0000256" key="2">
    <source>
        <dbReference type="ARBA" id="ARBA00006375"/>
    </source>
</evidence>
<comment type="caution">
    <text evidence="12">The sequence shown here is derived from an EMBL/GenBank/DDBJ whole genome shotgun (WGS) entry which is preliminary data.</text>
</comment>
<evidence type="ECO:0000256" key="11">
    <source>
        <dbReference type="RuleBase" id="RU000488"/>
    </source>
</evidence>
<dbReference type="PROSITE" id="PS50920">
    <property type="entry name" value="SOLCAR"/>
    <property type="match status" value="3"/>
</dbReference>
<dbReference type="Proteomes" id="UP000318571">
    <property type="component" value="Chromosome 10"/>
</dbReference>
<keyword evidence="7" id="KW-1133">Transmembrane helix</keyword>
<keyword evidence="8" id="KW-0496">Mitochondrion</keyword>
<dbReference type="GO" id="GO:0005743">
    <property type="term" value="C:mitochondrial inner membrane"/>
    <property type="evidence" value="ECO:0007669"/>
    <property type="project" value="UniProtKB-SubCell"/>
</dbReference>
<proteinExistence type="inferred from homology"/>
<accession>A0A553NCH1</accession>
<sequence>MIVEGRAVLKPCPVLPRINYRDQSMEITYEEWRDFLLFHPSTELEELIQKWRHNTCMDFGEDIGVPDDFSDQDIISGMWWRHLMAGGVAGMVSRSCTAPLDRLKIFLQVHGGRKSLRIIDTLRYMVKEGGVTGLWRGNGINVIKIAPESALKFAAYDFIKRLIRNDEDRDLKLYERFLAGSLAGGVSQSVIYPLEVMKTRLALRKTNEINGISDCARQLFRIEGIRGFYRGYIPNLLGILPYAGIDLAVYETLKRHYLSEHYMDGTSFPAVSLLAFGTFSSCCGQVAAYPLALVRTKLQSQAGLNLNLPHEQTHAVGLFRYTVRTEGIKGLYRGIIPNFCKVAPAVSISYYVYERTREYLGVEMI</sequence>
<dbReference type="STRING" id="6832.A0A553NCH1"/>
<evidence type="ECO:0000256" key="1">
    <source>
        <dbReference type="ARBA" id="ARBA00004448"/>
    </source>
</evidence>
<evidence type="ECO:0000256" key="9">
    <source>
        <dbReference type="ARBA" id="ARBA00023136"/>
    </source>
</evidence>
<evidence type="ECO:0008006" key="14">
    <source>
        <dbReference type="Google" id="ProtNLM"/>
    </source>
</evidence>
<dbReference type="InterPro" id="IPR018108">
    <property type="entry name" value="MCP_transmembrane"/>
</dbReference>
<keyword evidence="13" id="KW-1185">Reference proteome</keyword>
<dbReference type="Gene3D" id="1.10.238.10">
    <property type="entry name" value="EF-hand"/>
    <property type="match status" value="1"/>
</dbReference>
<feature type="repeat" description="Solcar" evidence="10">
    <location>
        <begin position="171"/>
        <end position="256"/>
    </location>
</feature>
<feature type="repeat" description="Solcar" evidence="10">
    <location>
        <begin position="77"/>
        <end position="162"/>
    </location>
</feature>
<keyword evidence="5" id="KW-0677">Repeat</keyword>
<feature type="repeat" description="Solcar" evidence="10">
    <location>
        <begin position="271"/>
        <end position="359"/>
    </location>
</feature>
<dbReference type="PRINTS" id="PR00926">
    <property type="entry name" value="MITOCARRIER"/>
</dbReference>
<dbReference type="AlphaFoldDB" id="A0A553NCH1"/>
<dbReference type="InterPro" id="IPR002067">
    <property type="entry name" value="MCP"/>
</dbReference>
<evidence type="ECO:0000256" key="7">
    <source>
        <dbReference type="ARBA" id="ARBA00022989"/>
    </source>
</evidence>
<evidence type="ECO:0000256" key="6">
    <source>
        <dbReference type="ARBA" id="ARBA00022792"/>
    </source>
</evidence>